<dbReference type="Proteomes" id="UP001183777">
    <property type="component" value="Unassembled WGS sequence"/>
</dbReference>
<evidence type="ECO:0000256" key="4">
    <source>
        <dbReference type="ARBA" id="ARBA00023136"/>
    </source>
</evidence>
<feature type="transmembrane region" description="Helical" evidence="5">
    <location>
        <begin position="234"/>
        <end position="252"/>
    </location>
</feature>
<comment type="caution">
    <text evidence="7">The sequence shown here is derived from an EMBL/GenBank/DDBJ whole genome shotgun (WGS) entry which is preliminary data.</text>
</comment>
<dbReference type="PROSITE" id="PS50850">
    <property type="entry name" value="MFS"/>
    <property type="match status" value="1"/>
</dbReference>
<dbReference type="InterPro" id="IPR011701">
    <property type="entry name" value="MFS"/>
</dbReference>
<name>A0ABU2RU32_9ACTN</name>
<feature type="transmembrane region" description="Helical" evidence="5">
    <location>
        <begin position="21"/>
        <end position="41"/>
    </location>
</feature>
<keyword evidence="2 5" id="KW-0812">Transmembrane</keyword>
<organism evidence="7 8">
    <name type="scientific">Streptomyces salyersiae</name>
    <dbReference type="NCBI Taxonomy" id="3075530"/>
    <lineage>
        <taxon>Bacteria</taxon>
        <taxon>Bacillati</taxon>
        <taxon>Actinomycetota</taxon>
        <taxon>Actinomycetes</taxon>
        <taxon>Kitasatosporales</taxon>
        <taxon>Streptomycetaceae</taxon>
        <taxon>Streptomyces</taxon>
    </lineage>
</organism>
<evidence type="ECO:0000313" key="7">
    <source>
        <dbReference type="EMBL" id="MDT0432171.1"/>
    </source>
</evidence>
<comment type="subcellular location">
    <subcellularLocation>
        <location evidence="1">Cell membrane</location>
        <topology evidence="1">Multi-pass membrane protein</topology>
    </subcellularLocation>
</comment>
<evidence type="ECO:0000259" key="6">
    <source>
        <dbReference type="PROSITE" id="PS50850"/>
    </source>
</evidence>
<feature type="transmembrane region" description="Helical" evidence="5">
    <location>
        <begin position="388"/>
        <end position="410"/>
    </location>
</feature>
<evidence type="ECO:0000256" key="3">
    <source>
        <dbReference type="ARBA" id="ARBA00022989"/>
    </source>
</evidence>
<dbReference type="EMBL" id="JAVREX010000020">
    <property type="protein sequence ID" value="MDT0432171.1"/>
    <property type="molecule type" value="Genomic_DNA"/>
</dbReference>
<dbReference type="Gene3D" id="1.20.1250.20">
    <property type="entry name" value="MFS general substrate transporter like domains"/>
    <property type="match status" value="1"/>
</dbReference>
<feature type="transmembrane region" description="Helical" evidence="5">
    <location>
        <begin position="359"/>
        <end position="382"/>
    </location>
</feature>
<feature type="transmembrane region" description="Helical" evidence="5">
    <location>
        <begin position="61"/>
        <end position="81"/>
    </location>
</feature>
<evidence type="ECO:0000256" key="5">
    <source>
        <dbReference type="SAM" id="Phobius"/>
    </source>
</evidence>
<dbReference type="InterPro" id="IPR052524">
    <property type="entry name" value="MFS_Cyanate_Porter"/>
</dbReference>
<reference evidence="8" key="1">
    <citation type="submission" date="2023-07" db="EMBL/GenBank/DDBJ databases">
        <title>30 novel species of actinomycetes from the DSMZ collection.</title>
        <authorList>
            <person name="Nouioui I."/>
        </authorList>
    </citation>
    <scope>NUCLEOTIDE SEQUENCE [LARGE SCALE GENOMIC DNA]</scope>
    <source>
        <strain evidence="8">DSM 41770</strain>
    </source>
</reference>
<keyword evidence="8" id="KW-1185">Reference proteome</keyword>
<accession>A0ABU2RU32</accession>
<dbReference type="CDD" id="cd17339">
    <property type="entry name" value="MFS_NIMT_CynX_like"/>
    <property type="match status" value="1"/>
</dbReference>
<dbReference type="PANTHER" id="PTHR23523">
    <property type="match status" value="1"/>
</dbReference>
<dbReference type="InterPro" id="IPR020846">
    <property type="entry name" value="MFS_dom"/>
</dbReference>
<dbReference type="PANTHER" id="PTHR23523:SF2">
    <property type="entry name" value="2-NITROIMIDAZOLE TRANSPORTER"/>
    <property type="match status" value="1"/>
</dbReference>
<feature type="domain" description="Major facilitator superfamily (MFS) profile" evidence="6">
    <location>
        <begin position="23"/>
        <end position="414"/>
    </location>
</feature>
<evidence type="ECO:0000256" key="2">
    <source>
        <dbReference type="ARBA" id="ARBA00022692"/>
    </source>
</evidence>
<sequence length="425" mass="43892">MTNLLQEPKPRTRRGRGAPGRLGAAVLAVGLLMTAFNLRIGVASISPVLSDIQADLGLSEVVVSLLTTIPVVAFGAFAFVAPALSRRLGLHRLLGATMIALAAGIALRLQPGLASLFIGTVVIGASIAIANVVMPAAIKRDFSHRVGLMTGLYSTALSAGAALASGATVPLLSAVGGGWRPTLALWSIPALVAFLVLLPQLRRTPVRDPRTHAVADAPSDAGEPSVRALTRDPVAIAVTALMGLQSMSYYAALTWVPTLLQDAGTDAHTAGWMLSYSAFPAIAASLVTPALARRARPTWFPVAVAVVLTGAAFVGLAAAPTSAVYVWMTMLGLGQGASLSLSLTYIVRRSPDARHTGHVSMMAQGFGYLLAGLGPIGLGALHTATRGWSVPLMALIGLLVLQMWAGALASRERHVLAGQKPATGR</sequence>
<keyword evidence="3 5" id="KW-1133">Transmembrane helix</keyword>
<feature type="transmembrane region" description="Helical" evidence="5">
    <location>
        <begin position="272"/>
        <end position="292"/>
    </location>
</feature>
<feature type="transmembrane region" description="Helical" evidence="5">
    <location>
        <begin position="325"/>
        <end position="347"/>
    </location>
</feature>
<feature type="transmembrane region" description="Helical" evidence="5">
    <location>
        <begin position="299"/>
        <end position="319"/>
    </location>
</feature>
<evidence type="ECO:0000313" key="8">
    <source>
        <dbReference type="Proteomes" id="UP001183777"/>
    </source>
</evidence>
<evidence type="ECO:0000256" key="1">
    <source>
        <dbReference type="ARBA" id="ARBA00004651"/>
    </source>
</evidence>
<dbReference type="SUPFAM" id="SSF103473">
    <property type="entry name" value="MFS general substrate transporter"/>
    <property type="match status" value="1"/>
</dbReference>
<keyword evidence="4 5" id="KW-0472">Membrane</keyword>
<dbReference type="RefSeq" id="WP_200694506.1">
    <property type="nucleotide sequence ID" value="NZ_JAVREX010000020.1"/>
</dbReference>
<feature type="transmembrane region" description="Helical" evidence="5">
    <location>
        <begin position="116"/>
        <end position="138"/>
    </location>
</feature>
<feature type="transmembrane region" description="Helical" evidence="5">
    <location>
        <begin position="93"/>
        <end position="110"/>
    </location>
</feature>
<proteinExistence type="predicted"/>
<protein>
    <submittedName>
        <fullName evidence="7">MFS transporter</fullName>
    </submittedName>
</protein>
<dbReference type="InterPro" id="IPR036259">
    <property type="entry name" value="MFS_trans_sf"/>
</dbReference>
<gene>
    <name evidence="7" type="ORF">RM649_31645</name>
</gene>
<dbReference type="Pfam" id="PF07690">
    <property type="entry name" value="MFS_1"/>
    <property type="match status" value="1"/>
</dbReference>
<feature type="transmembrane region" description="Helical" evidence="5">
    <location>
        <begin position="183"/>
        <end position="201"/>
    </location>
</feature>
<feature type="transmembrane region" description="Helical" evidence="5">
    <location>
        <begin position="150"/>
        <end position="171"/>
    </location>
</feature>